<dbReference type="PROSITE" id="PS50109">
    <property type="entry name" value="HIS_KIN"/>
    <property type="match status" value="1"/>
</dbReference>
<dbReference type="GO" id="GO:0000155">
    <property type="term" value="F:phosphorelay sensor kinase activity"/>
    <property type="evidence" value="ECO:0007669"/>
    <property type="project" value="InterPro"/>
</dbReference>
<dbReference type="AlphaFoldDB" id="A0A2A5CBP6"/>
<dbReference type="Gene3D" id="3.30.565.10">
    <property type="entry name" value="Histidine kinase-like ATPase, C-terminal domain"/>
    <property type="match status" value="1"/>
</dbReference>
<dbReference type="SUPFAM" id="SSF55785">
    <property type="entry name" value="PYP-like sensor domain (PAS domain)"/>
    <property type="match status" value="1"/>
</dbReference>
<dbReference type="EC" id="2.7.13.3" evidence="2"/>
<dbReference type="SUPFAM" id="SSF55874">
    <property type="entry name" value="ATPase domain of HSP90 chaperone/DNA topoisomerase II/histidine kinase"/>
    <property type="match status" value="1"/>
</dbReference>
<dbReference type="InterPro" id="IPR003661">
    <property type="entry name" value="HisK_dim/P_dom"/>
</dbReference>
<feature type="modified residue" description="4-aspartylphosphate" evidence="4">
    <location>
        <position position="472"/>
    </location>
</feature>
<reference evidence="8" key="1">
    <citation type="submission" date="2017-08" db="EMBL/GenBank/DDBJ databases">
        <title>A dynamic microbial community with high functional redundancy inhabits the cold, oxic subseafloor aquifer.</title>
        <authorList>
            <person name="Tully B.J."/>
            <person name="Wheat C.G."/>
            <person name="Glazer B.T."/>
            <person name="Huber J.A."/>
        </authorList>
    </citation>
    <scope>NUCLEOTIDE SEQUENCE [LARGE SCALE GENOMIC DNA]</scope>
</reference>
<dbReference type="InterPro" id="IPR011006">
    <property type="entry name" value="CheY-like_superfamily"/>
</dbReference>
<evidence type="ECO:0000256" key="3">
    <source>
        <dbReference type="ARBA" id="ARBA00022553"/>
    </source>
</evidence>
<dbReference type="PANTHER" id="PTHR43065">
    <property type="entry name" value="SENSOR HISTIDINE KINASE"/>
    <property type="match status" value="1"/>
</dbReference>
<dbReference type="InterPro" id="IPR001789">
    <property type="entry name" value="Sig_transdc_resp-reg_receiver"/>
</dbReference>
<dbReference type="InterPro" id="IPR036097">
    <property type="entry name" value="HisK_dim/P_sf"/>
</dbReference>
<dbReference type="SUPFAM" id="SSF52172">
    <property type="entry name" value="CheY-like"/>
    <property type="match status" value="1"/>
</dbReference>
<organism evidence="7 8">
    <name type="scientific">SAR86 cluster bacterium</name>
    <dbReference type="NCBI Taxonomy" id="2030880"/>
    <lineage>
        <taxon>Bacteria</taxon>
        <taxon>Pseudomonadati</taxon>
        <taxon>Pseudomonadota</taxon>
        <taxon>Gammaproteobacteria</taxon>
        <taxon>SAR86 cluster</taxon>
    </lineage>
</organism>
<proteinExistence type="predicted"/>
<sequence length="537" mass="60197">MFLNKIENIKKNTLVKKDWNLQRSTRLEKEAQQLAITEATSDLVATVDTEGFLMSLNTAGYALLGLKDSTDITLYRLASFYTDKSLTRLSENDFPNAIKHNVWLSETTILSSKGIEIPASQVLIAHKNEYECVISFSIILRDISPLKEAEKKRQELANELHQAKKMETIGRLAGGIAHDFNNILSVIMGYSELGLLNNNANSENTEIFEKIINSSQKAARLNHQLLDFSSKQMIEPQTLSLNEVVNDSKDLIYGLMKEEINIDIQLQSDLWPINIDRSQLEQIILNLAVNARDALSKGQDFTLTTQNIVCSNSEIEGIILGETTDFVLLTVSDSGSGISSEDIGHIFEQFYTTKKPGHGTGLGLSSVYAAIKQNNAHIVVKSPNRKGTTFNIYFPRISDSQPIQGYCKPEIDIESHQGKGTILLVEDNHDVRTLLSGMLSRLSYSVLEAKSSKHALNLYESNSQKIDLVITDIVMPEFDGLDLYRLFQEINPELKILLISGHTERIQELNEISEDNIKLLTKPFSMSKLVENVKNFI</sequence>
<evidence type="ECO:0000256" key="1">
    <source>
        <dbReference type="ARBA" id="ARBA00000085"/>
    </source>
</evidence>
<gene>
    <name evidence="7" type="ORF">COA71_09660</name>
</gene>
<dbReference type="SUPFAM" id="SSF47384">
    <property type="entry name" value="Homodimeric domain of signal transducing histidine kinase"/>
    <property type="match status" value="1"/>
</dbReference>
<evidence type="ECO:0000313" key="7">
    <source>
        <dbReference type="EMBL" id="PCJ40860.1"/>
    </source>
</evidence>
<protein>
    <recommendedName>
        <fullName evidence="2">histidine kinase</fullName>
        <ecNumber evidence="2">2.7.13.3</ecNumber>
    </recommendedName>
</protein>
<keyword evidence="3 4" id="KW-0597">Phosphoprotein</keyword>
<dbReference type="SMART" id="SM00448">
    <property type="entry name" value="REC"/>
    <property type="match status" value="1"/>
</dbReference>
<dbReference type="PANTHER" id="PTHR43065:SF42">
    <property type="entry name" value="TWO-COMPONENT SENSOR PPRA"/>
    <property type="match status" value="1"/>
</dbReference>
<dbReference type="Pfam" id="PF00072">
    <property type="entry name" value="Response_reg"/>
    <property type="match status" value="1"/>
</dbReference>
<evidence type="ECO:0000259" key="6">
    <source>
        <dbReference type="PROSITE" id="PS50110"/>
    </source>
</evidence>
<dbReference type="Gene3D" id="3.30.450.20">
    <property type="entry name" value="PAS domain"/>
    <property type="match status" value="1"/>
</dbReference>
<feature type="domain" description="Response regulatory" evidence="6">
    <location>
        <begin position="421"/>
        <end position="537"/>
    </location>
</feature>
<dbReference type="InterPro" id="IPR036890">
    <property type="entry name" value="HATPase_C_sf"/>
</dbReference>
<dbReference type="SMART" id="SM00388">
    <property type="entry name" value="HisKA"/>
    <property type="match status" value="1"/>
</dbReference>
<evidence type="ECO:0000256" key="4">
    <source>
        <dbReference type="PROSITE-ProRule" id="PRU00169"/>
    </source>
</evidence>
<dbReference type="Gene3D" id="1.10.287.130">
    <property type="match status" value="1"/>
</dbReference>
<dbReference type="InterPro" id="IPR003594">
    <property type="entry name" value="HATPase_dom"/>
</dbReference>
<evidence type="ECO:0000259" key="5">
    <source>
        <dbReference type="PROSITE" id="PS50109"/>
    </source>
</evidence>
<dbReference type="CDD" id="cd00082">
    <property type="entry name" value="HisKA"/>
    <property type="match status" value="1"/>
</dbReference>
<evidence type="ECO:0000256" key="2">
    <source>
        <dbReference type="ARBA" id="ARBA00012438"/>
    </source>
</evidence>
<comment type="catalytic activity">
    <reaction evidence="1">
        <text>ATP + protein L-histidine = ADP + protein N-phospho-L-histidine.</text>
        <dbReference type="EC" id="2.7.13.3"/>
    </reaction>
</comment>
<dbReference type="PROSITE" id="PS50110">
    <property type="entry name" value="RESPONSE_REGULATORY"/>
    <property type="match status" value="1"/>
</dbReference>
<comment type="caution">
    <text evidence="7">The sequence shown here is derived from an EMBL/GenBank/DDBJ whole genome shotgun (WGS) entry which is preliminary data.</text>
</comment>
<dbReference type="PRINTS" id="PR00344">
    <property type="entry name" value="BCTRLSENSOR"/>
</dbReference>
<evidence type="ECO:0000313" key="8">
    <source>
        <dbReference type="Proteomes" id="UP000228987"/>
    </source>
</evidence>
<dbReference type="Pfam" id="PF02518">
    <property type="entry name" value="HATPase_c"/>
    <property type="match status" value="1"/>
</dbReference>
<dbReference type="EMBL" id="NVWI01000007">
    <property type="protein sequence ID" value="PCJ40860.1"/>
    <property type="molecule type" value="Genomic_DNA"/>
</dbReference>
<dbReference type="InterPro" id="IPR004358">
    <property type="entry name" value="Sig_transdc_His_kin-like_C"/>
</dbReference>
<dbReference type="Gene3D" id="3.40.50.2300">
    <property type="match status" value="1"/>
</dbReference>
<dbReference type="SMART" id="SM00387">
    <property type="entry name" value="HATPase_c"/>
    <property type="match status" value="1"/>
</dbReference>
<feature type="domain" description="Histidine kinase" evidence="5">
    <location>
        <begin position="175"/>
        <end position="398"/>
    </location>
</feature>
<accession>A0A2A5CBP6</accession>
<dbReference type="Pfam" id="PF00512">
    <property type="entry name" value="HisKA"/>
    <property type="match status" value="1"/>
</dbReference>
<dbReference type="Proteomes" id="UP000228987">
    <property type="component" value="Unassembled WGS sequence"/>
</dbReference>
<dbReference type="InterPro" id="IPR005467">
    <property type="entry name" value="His_kinase_dom"/>
</dbReference>
<name>A0A2A5CBP6_9GAMM</name>
<dbReference type="InterPro" id="IPR035965">
    <property type="entry name" value="PAS-like_dom_sf"/>
</dbReference>